<dbReference type="AlphaFoldDB" id="A0A2K8KB84"/>
<dbReference type="EMBL" id="CP024899">
    <property type="protein sequence ID" value="ATX66246.1"/>
    <property type="molecule type" value="Genomic_DNA"/>
</dbReference>
<evidence type="ECO:0000313" key="2">
    <source>
        <dbReference type="Proteomes" id="UP000228948"/>
    </source>
</evidence>
<dbReference type="KEGG" id="rbg:BG454_10830"/>
<accession>A0A2K8KB84</accession>
<protein>
    <submittedName>
        <fullName evidence="1">Uncharacterized protein</fullName>
    </submittedName>
</protein>
<reference evidence="1 2" key="1">
    <citation type="submission" date="2017-11" db="EMBL/GenBank/DDBJ databases">
        <title>Revised Sequence and Annotation of the Rhodobaca barguzinensis strain alga05 Genome.</title>
        <authorList>
            <person name="Kopejtka K."/>
            <person name="Tomasch J.M."/>
            <person name="Bunk B."/>
            <person name="Koblizek M."/>
        </authorList>
    </citation>
    <scope>NUCLEOTIDE SEQUENCE [LARGE SCALE GENOMIC DNA]</scope>
    <source>
        <strain evidence="2">alga05</strain>
    </source>
</reference>
<sequence length="68" mass="7598">MAQNPELHLWRAVLVAGLDDAAKAKTPADAAWIRSRDFVLVCHLAQVDPQAVLERYTPERFAKMPKVA</sequence>
<dbReference type="STRING" id="441209.GCA_001870665_01945"/>
<dbReference type="Proteomes" id="UP000228948">
    <property type="component" value="Chromosome"/>
</dbReference>
<proteinExistence type="predicted"/>
<gene>
    <name evidence="1" type="ORF">BG454_10830</name>
</gene>
<keyword evidence="2" id="KW-1185">Reference proteome</keyword>
<dbReference type="RefSeq" id="WP_071480763.1">
    <property type="nucleotide sequence ID" value="NZ_CP024899.1"/>
</dbReference>
<organism evidence="1 2">
    <name type="scientific">Roseinatronobacter bogoriensis subsp. barguzinensis</name>
    <dbReference type="NCBI Taxonomy" id="441209"/>
    <lineage>
        <taxon>Bacteria</taxon>
        <taxon>Pseudomonadati</taxon>
        <taxon>Pseudomonadota</taxon>
        <taxon>Alphaproteobacteria</taxon>
        <taxon>Rhodobacterales</taxon>
        <taxon>Paracoccaceae</taxon>
        <taxon>Roseinatronobacter</taxon>
    </lineage>
</organism>
<name>A0A2K8KB84_9RHOB</name>
<evidence type="ECO:0000313" key="1">
    <source>
        <dbReference type="EMBL" id="ATX66246.1"/>
    </source>
</evidence>